<keyword evidence="8" id="KW-1185">Reference proteome</keyword>
<dbReference type="GO" id="GO:0009307">
    <property type="term" value="P:DNA restriction-modification system"/>
    <property type="evidence" value="ECO:0007669"/>
    <property type="project" value="UniProtKB-KW"/>
</dbReference>
<gene>
    <name evidence="7" type="ORF">JK634_14605</name>
</gene>
<dbReference type="SUPFAM" id="SSF53335">
    <property type="entry name" value="S-adenosyl-L-methionine-dependent methyltransferases"/>
    <property type="match status" value="1"/>
</dbReference>
<dbReference type="InterPro" id="IPR002052">
    <property type="entry name" value="DNA_methylase_N6_adenine_CS"/>
</dbReference>
<dbReference type="GO" id="GO:0032259">
    <property type="term" value="P:methylation"/>
    <property type="evidence" value="ECO:0007669"/>
    <property type="project" value="UniProtKB-KW"/>
</dbReference>
<dbReference type="Proteomes" id="UP000623681">
    <property type="component" value="Unassembled WGS sequence"/>
</dbReference>
<evidence type="ECO:0000313" key="7">
    <source>
        <dbReference type="EMBL" id="MBL4933041.1"/>
    </source>
</evidence>
<comment type="caution">
    <text evidence="7">The sequence shown here is derived from an EMBL/GenBank/DDBJ whole genome shotgun (WGS) entry which is preliminary data.</text>
</comment>
<dbReference type="AlphaFoldDB" id="A0A937K464"/>
<dbReference type="Pfam" id="PF01555">
    <property type="entry name" value="N6_N4_Mtase"/>
    <property type="match status" value="1"/>
</dbReference>
<name>A0A937K464_9CLOT</name>
<proteinExistence type="inferred from homology"/>
<dbReference type="InterPro" id="IPR002295">
    <property type="entry name" value="N4/N6-MTase_EcoPI_Mod-like"/>
</dbReference>
<dbReference type="RefSeq" id="WP_202768414.1">
    <property type="nucleotide sequence ID" value="NZ_JAESWA010000023.1"/>
</dbReference>
<feature type="domain" description="DNA methylase N-4/N-6" evidence="6">
    <location>
        <begin position="105"/>
        <end position="422"/>
    </location>
</feature>
<dbReference type="EMBL" id="JAESWA010000023">
    <property type="protein sequence ID" value="MBL4933041.1"/>
    <property type="molecule type" value="Genomic_DNA"/>
</dbReference>
<evidence type="ECO:0000256" key="3">
    <source>
        <dbReference type="ARBA" id="ARBA00022679"/>
    </source>
</evidence>
<dbReference type="GO" id="GO:0008170">
    <property type="term" value="F:N-methyltransferase activity"/>
    <property type="evidence" value="ECO:0007669"/>
    <property type="project" value="InterPro"/>
</dbReference>
<dbReference type="InterPro" id="IPR002941">
    <property type="entry name" value="DNA_methylase_N4/N6"/>
</dbReference>
<reference evidence="7" key="1">
    <citation type="submission" date="2021-01" db="EMBL/GenBank/DDBJ databases">
        <title>Genome public.</title>
        <authorList>
            <person name="Liu C."/>
            <person name="Sun Q."/>
        </authorList>
    </citation>
    <scope>NUCLEOTIDE SEQUENCE</scope>
    <source>
        <strain evidence="7">YIM B02565</strain>
    </source>
</reference>
<evidence type="ECO:0000256" key="2">
    <source>
        <dbReference type="ARBA" id="ARBA00022603"/>
    </source>
</evidence>
<keyword evidence="4" id="KW-0949">S-adenosyl-L-methionine</keyword>
<keyword evidence="5" id="KW-0680">Restriction system</keyword>
<protein>
    <submittedName>
        <fullName evidence="7">Site-specific DNA-methyltransferase</fullName>
    </submittedName>
</protein>
<evidence type="ECO:0000313" key="8">
    <source>
        <dbReference type="Proteomes" id="UP000623681"/>
    </source>
</evidence>
<keyword evidence="3" id="KW-0808">Transferase</keyword>
<evidence type="ECO:0000256" key="4">
    <source>
        <dbReference type="ARBA" id="ARBA00022691"/>
    </source>
</evidence>
<accession>A0A937K464</accession>
<dbReference type="InterPro" id="IPR029063">
    <property type="entry name" value="SAM-dependent_MTases_sf"/>
</dbReference>
<dbReference type="Gene3D" id="3.40.50.150">
    <property type="entry name" value="Vaccinia Virus protein VP39"/>
    <property type="match status" value="1"/>
</dbReference>
<evidence type="ECO:0000256" key="1">
    <source>
        <dbReference type="ARBA" id="ARBA00006594"/>
    </source>
</evidence>
<evidence type="ECO:0000259" key="6">
    <source>
        <dbReference type="Pfam" id="PF01555"/>
    </source>
</evidence>
<dbReference type="PROSITE" id="PS00092">
    <property type="entry name" value="N6_MTASE"/>
    <property type="match status" value="1"/>
</dbReference>
<comment type="similarity">
    <text evidence="1">Belongs to the N(4)/N(6)-methyltransferase family.</text>
</comment>
<sequence length="637" mass="74118">MTNISKHKREDMISFLNQLREQHADDTSIIAFNEIETALVEKKYGLVWEEHTERVDEELKTKIPVFAEVSEKKINLSESEDYNFLLEGDNLHSLYLLEKTHRGKIDIIYIDPPYNTGNKDFKYDDNYVDEEDGFKHSKWLSFMANRLRLAKSLLSKDGILFMSIDDNEQAQLKMLADTIFGDSNFIIEMPRQTKKSGKTTGSFSKNHDYVLVYVKDNKDVFRMEEHIDDNYKYEDEFVEERGKYKLNQTLDYDSLSYSASLDYPLEVEGEIFYPGGDYDKYLERKNGNHKRADWAWRWNKNLFDFGYDNGFVVIKRKNDGTARIYTKTYLNAKIKKDKQGKYYIDFEKKTKPMSSIELTANIYSNDRAKKDLAFFGLEDEFDYSKPVELIKKLIKCHKNKNAIVLDFFAGSGTTGQATLIANIEDGGNRRFILCTNNENGICENVTYKRVHDTMTRFEATLETSELLYEVPFNQRLLQNADKILSEIEAIKKENNGRYDKVKVAFEEKRVSVYGIDITSVSEGIKANLKYFKTSYVNKYDNQDIVISDELSQYISEMIELENGIDISTEYYKLIMSEETLDEFVSNSPAMKKCGTLYISSDILLTAKQERLLKENNIEVNIVPDCYFATELKEVGEL</sequence>
<dbReference type="PRINTS" id="PR00506">
    <property type="entry name" value="D21N6MTFRASE"/>
</dbReference>
<keyword evidence="2" id="KW-0489">Methyltransferase</keyword>
<dbReference type="GO" id="GO:0003677">
    <property type="term" value="F:DNA binding"/>
    <property type="evidence" value="ECO:0007669"/>
    <property type="project" value="InterPro"/>
</dbReference>
<organism evidence="7 8">
    <name type="scientific">Clostridium paridis</name>
    <dbReference type="NCBI Taxonomy" id="2803863"/>
    <lineage>
        <taxon>Bacteria</taxon>
        <taxon>Bacillati</taxon>
        <taxon>Bacillota</taxon>
        <taxon>Clostridia</taxon>
        <taxon>Eubacteriales</taxon>
        <taxon>Clostridiaceae</taxon>
        <taxon>Clostridium</taxon>
    </lineage>
</organism>
<evidence type="ECO:0000256" key="5">
    <source>
        <dbReference type="ARBA" id="ARBA00022747"/>
    </source>
</evidence>